<evidence type="ECO:0000256" key="1">
    <source>
        <dbReference type="ARBA" id="ARBA00012417"/>
    </source>
</evidence>
<dbReference type="Gene3D" id="3.20.20.140">
    <property type="entry name" value="Metal-dependent hydrolases"/>
    <property type="match status" value="1"/>
</dbReference>
<dbReference type="Gene3D" id="1.10.150.870">
    <property type="match status" value="1"/>
</dbReference>
<dbReference type="SMART" id="SM00481">
    <property type="entry name" value="POLIIIAc"/>
    <property type="match status" value="1"/>
</dbReference>
<dbReference type="InterPro" id="IPR004805">
    <property type="entry name" value="DnaE2/DnaE/PolC"/>
</dbReference>
<evidence type="ECO:0000256" key="3">
    <source>
        <dbReference type="ARBA" id="ARBA00022695"/>
    </source>
</evidence>
<proteinExistence type="predicted"/>
<evidence type="ECO:0000256" key="4">
    <source>
        <dbReference type="ARBA" id="ARBA00022705"/>
    </source>
</evidence>
<dbReference type="InterPro" id="IPR016195">
    <property type="entry name" value="Pol/histidinol_Pase-like"/>
</dbReference>
<dbReference type="CDD" id="cd07431">
    <property type="entry name" value="PHP_PolIIIA"/>
    <property type="match status" value="1"/>
</dbReference>
<evidence type="ECO:0000256" key="2">
    <source>
        <dbReference type="ARBA" id="ARBA00022679"/>
    </source>
</evidence>
<sequence>MYLNCRSYHSLRYGTLSIKDLVKQAVASGSKSIALTDINTVSGIYEFAQTCRQNGIKPVVGMEMRENGKLHFILLAKNTRGVGAICQLRTIYNMEETPLPARCPALPDTAVIYPMSEAPSALNENEYIGVQPHEINLLIRTKWQRYLAKMVICAPITLSDKPSYKLHCILRAIDRNVLLSRLSREDCCRPDEHFRLIQDLHAIFQDYPQIVANTQQLLASCSFDFDYTTPKNKKHFTDSREGDRLLLAELTKKGLLRRYGTKHELAKQRAERELQVIDELNFSGYFLITWDIVQYSNNQGFMHIGRGSGANSIIAYCLGITDICPLELDLYFERFLNLNRKVPPDFDIDWGWQERDVILRYIFDRYGKDHVAFCGTNIEFKYRSIFRELGKVFGLPKEELDALATQPTDRHDTNSVVRQIHHYGNLLEKYPNQRSMHACGILISEEPITQYSALELPPKGFPIVQFDMHVAESIGLEKFDILSQRGIGSINDAVKIIAQNRGITIDIRNTRISKEETQCNDYLARGQTIGCFYIESPAMRGLLRRLKCADYRTLVAASSIIRPGVAQSGMMKEYIFRHNYPDQFEYMHEVFREHLGDTYGIMVYQEDVIKIAMHFGGLSAADGDVLRRAMSGKGRSLEALQQVRHNFFASCAAKGHSSKLSEEVYRQIESFAGYSFCKAHSASYAVESYQSLYLKVYYPIEFMVAVINNQGGFYRTEVYVHEARMSGAIIQNPCVNHSDISTTVYGSNVYLGFMHLQGLESKLADQIVAQRLQQGAYISLEDLLLRVPMGIESIQTLIFIGALRFTGKSKSELLVQARLLLLAFKPQARQPVLLHEPAREYKLPKLERSFFEDAFDEIELLGFPTSCSPFDLLQTRYRGTVMVNELTQHHKKQVKMLAYLISRKHVPTKRGTMYFGTWVDVQGSYFDTAHFPDSLTEYPFKGGGCYLLLGTVEVDYHFPTITIHKMAKMAFIPDPRYAYDHKRQFDTQRRIQEDVSMTNRKPYPQAHEINLPRHKIK</sequence>
<comment type="caution">
    <text evidence="8">The sequence shown here is derived from an EMBL/GenBank/DDBJ whole genome shotgun (WGS) entry which is preliminary data.</text>
</comment>
<reference evidence="9" key="1">
    <citation type="journal article" date="2019" name="Int. J. Syst. Evol. Microbiol.">
        <title>The Global Catalogue of Microorganisms (GCM) 10K type strain sequencing project: providing services to taxonomists for standard genome sequencing and annotation.</title>
        <authorList>
            <consortium name="The Broad Institute Genomics Platform"/>
            <consortium name="The Broad Institute Genome Sequencing Center for Infectious Disease"/>
            <person name="Wu L."/>
            <person name="Ma J."/>
        </authorList>
    </citation>
    <scope>NUCLEOTIDE SEQUENCE [LARGE SCALE GENOMIC DNA]</scope>
    <source>
        <strain evidence="9">KCTC 42247</strain>
    </source>
</reference>
<keyword evidence="3 8" id="KW-0548">Nucleotidyltransferase</keyword>
<organism evidence="8 9">
    <name type="scientific">Sphingobacterium populi</name>
    <dbReference type="NCBI Taxonomy" id="1812824"/>
    <lineage>
        <taxon>Bacteria</taxon>
        <taxon>Pseudomonadati</taxon>
        <taxon>Bacteroidota</taxon>
        <taxon>Sphingobacteriia</taxon>
        <taxon>Sphingobacteriales</taxon>
        <taxon>Sphingobacteriaceae</taxon>
        <taxon>Sphingobacterium</taxon>
    </lineage>
</organism>
<feature type="domain" description="Polymerase/histidinol phosphatase N-terminal" evidence="7">
    <location>
        <begin position="1"/>
        <end position="68"/>
    </location>
</feature>
<dbReference type="InterPro" id="IPR029460">
    <property type="entry name" value="DNAPol_HHH"/>
</dbReference>
<dbReference type="PANTHER" id="PTHR32294">
    <property type="entry name" value="DNA POLYMERASE III SUBUNIT ALPHA"/>
    <property type="match status" value="1"/>
</dbReference>
<dbReference type="Proteomes" id="UP001597418">
    <property type="component" value="Unassembled WGS sequence"/>
</dbReference>
<gene>
    <name evidence="8" type="ORF">ACFSQ6_13885</name>
</gene>
<evidence type="ECO:0000256" key="6">
    <source>
        <dbReference type="ARBA" id="ARBA00049244"/>
    </source>
</evidence>
<keyword evidence="9" id="KW-1185">Reference proteome</keyword>
<dbReference type="InterPro" id="IPR011708">
    <property type="entry name" value="DNA_pol3_alpha_NTPase_dom"/>
</dbReference>
<dbReference type="EMBL" id="JBHUMB010000014">
    <property type="protein sequence ID" value="MFD2744485.1"/>
    <property type="molecule type" value="Genomic_DNA"/>
</dbReference>
<dbReference type="NCBIfam" id="TIGR00594">
    <property type="entry name" value="polc"/>
    <property type="match status" value="1"/>
</dbReference>
<evidence type="ECO:0000256" key="5">
    <source>
        <dbReference type="ARBA" id="ARBA00022932"/>
    </source>
</evidence>
<dbReference type="InterPro" id="IPR004013">
    <property type="entry name" value="PHP_dom"/>
</dbReference>
<dbReference type="InterPro" id="IPR003141">
    <property type="entry name" value="Pol/His_phosphatase_N"/>
</dbReference>
<dbReference type="InterPro" id="IPR040982">
    <property type="entry name" value="DNA_pol3_finger"/>
</dbReference>
<evidence type="ECO:0000313" key="8">
    <source>
        <dbReference type="EMBL" id="MFD2744485.1"/>
    </source>
</evidence>
<dbReference type="SUPFAM" id="SSF89550">
    <property type="entry name" value="PHP domain-like"/>
    <property type="match status" value="1"/>
</dbReference>
<protein>
    <recommendedName>
        <fullName evidence="1">DNA-directed DNA polymerase</fullName>
        <ecNumber evidence="1">2.7.7.7</ecNumber>
    </recommendedName>
</protein>
<accession>A0ABW5UG01</accession>
<dbReference type="EC" id="2.7.7.7" evidence="1"/>
<evidence type="ECO:0000259" key="7">
    <source>
        <dbReference type="SMART" id="SM00481"/>
    </source>
</evidence>
<dbReference type="Pfam" id="PF17657">
    <property type="entry name" value="DNA_pol3_finger"/>
    <property type="match status" value="1"/>
</dbReference>
<dbReference type="RefSeq" id="WP_380885124.1">
    <property type="nucleotide sequence ID" value="NZ_JBHUMB010000014.1"/>
</dbReference>
<name>A0ABW5UG01_9SPHI</name>
<comment type="catalytic activity">
    <reaction evidence="6">
        <text>DNA(n) + a 2'-deoxyribonucleoside 5'-triphosphate = DNA(n+1) + diphosphate</text>
        <dbReference type="Rhea" id="RHEA:22508"/>
        <dbReference type="Rhea" id="RHEA-COMP:17339"/>
        <dbReference type="Rhea" id="RHEA-COMP:17340"/>
        <dbReference type="ChEBI" id="CHEBI:33019"/>
        <dbReference type="ChEBI" id="CHEBI:61560"/>
        <dbReference type="ChEBI" id="CHEBI:173112"/>
        <dbReference type="EC" id="2.7.7.7"/>
    </reaction>
</comment>
<keyword evidence="4" id="KW-0235">DNA replication</keyword>
<keyword evidence="5" id="KW-0239">DNA-directed DNA polymerase</keyword>
<dbReference type="Pfam" id="PF07733">
    <property type="entry name" value="DNA_pol3_alpha"/>
    <property type="match status" value="1"/>
</dbReference>
<dbReference type="Pfam" id="PF02811">
    <property type="entry name" value="PHP"/>
    <property type="match status" value="1"/>
</dbReference>
<dbReference type="Pfam" id="PF14579">
    <property type="entry name" value="HHH_6"/>
    <property type="match status" value="1"/>
</dbReference>
<keyword evidence="2 8" id="KW-0808">Transferase</keyword>
<evidence type="ECO:0000313" key="9">
    <source>
        <dbReference type="Proteomes" id="UP001597418"/>
    </source>
</evidence>
<dbReference type="GO" id="GO:0003887">
    <property type="term" value="F:DNA-directed DNA polymerase activity"/>
    <property type="evidence" value="ECO:0007669"/>
    <property type="project" value="UniProtKB-EC"/>
</dbReference>